<protein>
    <submittedName>
        <fullName evidence="1">Uncharacterized protein</fullName>
    </submittedName>
</protein>
<evidence type="ECO:0000313" key="1">
    <source>
        <dbReference type="EMBL" id="OWM72687.1"/>
    </source>
</evidence>
<reference evidence="2" key="1">
    <citation type="journal article" date="2017" name="Plant J.">
        <title>The pomegranate (Punica granatum L.) genome and the genomics of punicalagin biosynthesis.</title>
        <authorList>
            <person name="Qin G."/>
            <person name="Xu C."/>
            <person name="Ming R."/>
            <person name="Tang H."/>
            <person name="Guyot R."/>
            <person name="Kramer E.M."/>
            <person name="Hu Y."/>
            <person name="Yi X."/>
            <person name="Qi Y."/>
            <person name="Xu X."/>
            <person name="Gao Z."/>
            <person name="Pan H."/>
            <person name="Jian J."/>
            <person name="Tian Y."/>
            <person name="Yue Z."/>
            <person name="Xu Y."/>
        </authorList>
    </citation>
    <scope>NUCLEOTIDE SEQUENCE [LARGE SCALE GENOMIC DNA]</scope>
    <source>
        <strain evidence="2">cv. Dabenzi</strain>
    </source>
</reference>
<gene>
    <name evidence="1" type="ORF">CDL15_Pgr009144</name>
</gene>
<proteinExistence type="predicted"/>
<evidence type="ECO:0000313" key="2">
    <source>
        <dbReference type="Proteomes" id="UP000197138"/>
    </source>
</evidence>
<comment type="caution">
    <text evidence="1">The sequence shown here is derived from an EMBL/GenBank/DDBJ whole genome shotgun (WGS) entry which is preliminary data.</text>
</comment>
<dbReference type="Proteomes" id="UP000197138">
    <property type="component" value="Unassembled WGS sequence"/>
</dbReference>
<dbReference type="AlphaFoldDB" id="A0A218WIN2"/>
<name>A0A218WIN2_PUNGR</name>
<sequence>MRSESFLPLQRMWLSSTRNTQYLFIDLEQLRFHESPLQLLQKPRASPREPCVLSSNLSGRSEIDFAASLLTLVQIL</sequence>
<dbReference type="EMBL" id="MTKT01004263">
    <property type="protein sequence ID" value="OWM72687.1"/>
    <property type="molecule type" value="Genomic_DNA"/>
</dbReference>
<accession>A0A218WIN2</accession>
<organism evidence="1 2">
    <name type="scientific">Punica granatum</name>
    <name type="common">Pomegranate</name>
    <dbReference type="NCBI Taxonomy" id="22663"/>
    <lineage>
        <taxon>Eukaryota</taxon>
        <taxon>Viridiplantae</taxon>
        <taxon>Streptophyta</taxon>
        <taxon>Embryophyta</taxon>
        <taxon>Tracheophyta</taxon>
        <taxon>Spermatophyta</taxon>
        <taxon>Magnoliopsida</taxon>
        <taxon>eudicotyledons</taxon>
        <taxon>Gunneridae</taxon>
        <taxon>Pentapetalae</taxon>
        <taxon>rosids</taxon>
        <taxon>malvids</taxon>
        <taxon>Myrtales</taxon>
        <taxon>Lythraceae</taxon>
        <taxon>Punica</taxon>
    </lineage>
</organism>